<evidence type="ECO:0000256" key="1">
    <source>
        <dbReference type="SAM" id="Phobius"/>
    </source>
</evidence>
<keyword evidence="1" id="KW-1133">Transmembrane helix</keyword>
<reference evidence="2" key="1">
    <citation type="journal article" date="2011" name="Mol. Phylogenet. Evol.">
        <title>Exploring the molecular phylogeny of phasmids with whole mitochondrial genome sequences.</title>
        <authorList>
            <person name="Komoto N."/>
            <person name="Yukuhiro K."/>
            <person name="Ueda K."/>
            <person name="Tomita S."/>
        </authorList>
    </citation>
    <scope>NUCLEOTIDE SEQUENCE</scope>
</reference>
<dbReference type="RefSeq" id="YP_004021526.1">
    <property type="nucleotide sequence ID" value="NC_014688.1"/>
</dbReference>
<sequence>MPQMAPMSWMIMYMYIMTTLMMFMTKIYFTKKMKINKNINMMEMNKENNWKW</sequence>
<proteinExistence type="predicted"/>
<name>E2RV51_9NEOP</name>
<feature type="transmembrane region" description="Helical" evidence="1">
    <location>
        <begin position="12"/>
        <end position="29"/>
    </location>
</feature>
<dbReference type="GeneID" id="9978321"/>
<evidence type="ECO:0000313" key="2">
    <source>
        <dbReference type="EMBL" id="BAJ24585.1"/>
    </source>
</evidence>
<gene>
    <name evidence="2" type="primary">ATP8</name>
</gene>
<geneLocation type="mitochondrion" evidence="2"/>
<keyword evidence="1" id="KW-0812">Transmembrane</keyword>
<dbReference type="EMBL" id="AB477471">
    <property type="protein sequence ID" value="BAJ24585.1"/>
    <property type="molecule type" value="Genomic_DNA"/>
</dbReference>
<dbReference type="CTD" id="4509"/>
<accession>E2RV51</accession>
<protein>
    <submittedName>
        <fullName evidence="2">ATP synthase F0 subunit 8</fullName>
    </submittedName>
</protein>
<keyword evidence="2" id="KW-0496">Mitochondrion</keyword>
<keyword evidence="1" id="KW-0472">Membrane</keyword>
<organism evidence="2">
    <name type="scientific">Megacrania alpheus adan</name>
    <dbReference type="NCBI Taxonomy" id="590997"/>
    <lineage>
        <taxon>Eukaryota</taxon>
        <taxon>Metazoa</taxon>
        <taxon>Ecdysozoa</taxon>
        <taxon>Arthropoda</taxon>
        <taxon>Hexapoda</taxon>
        <taxon>Insecta</taxon>
        <taxon>Pterygota</taxon>
        <taxon>Neoptera</taxon>
        <taxon>Polyneoptera</taxon>
        <taxon>Phasmatodea</taxon>
        <taxon>Verophasmatodea</taxon>
        <taxon>Anareolatae</taxon>
        <taxon>Phasmatidae</taxon>
        <taxon>Platycraninae</taxon>
        <taxon>Megacrania</taxon>
    </lineage>
</organism>
<dbReference type="AlphaFoldDB" id="E2RV51"/>